<name>A0AAU8JQ36_9ACTN</name>
<evidence type="ECO:0000256" key="4">
    <source>
        <dbReference type="ARBA" id="ARBA00022490"/>
    </source>
</evidence>
<evidence type="ECO:0000256" key="1">
    <source>
        <dbReference type="ARBA" id="ARBA00004496"/>
    </source>
</evidence>
<evidence type="ECO:0000256" key="3">
    <source>
        <dbReference type="ARBA" id="ARBA00011738"/>
    </source>
</evidence>
<evidence type="ECO:0000256" key="10">
    <source>
        <dbReference type="ARBA" id="ARBA00023163"/>
    </source>
</evidence>
<keyword evidence="5" id="KW-0678">Repressor</keyword>
<evidence type="ECO:0000313" key="13">
    <source>
        <dbReference type="EMBL" id="XCM78382.1"/>
    </source>
</evidence>
<keyword evidence="9" id="KW-0238">DNA-binding</keyword>
<feature type="binding site" evidence="11">
    <location>
        <position position="55"/>
    </location>
    <ligand>
        <name>Zn(2+)</name>
        <dbReference type="ChEBI" id="CHEBI:29105"/>
    </ligand>
</feature>
<keyword evidence="7 11" id="KW-0862">Zinc</keyword>
<evidence type="ECO:0000256" key="11">
    <source>
        <dbReference type="PIRSR" id="PIRSR602481-1"/>
    </source>
</evidence>
<accession>A0AAU8JQ36</accession>
<dbReference type="GO" id="GO:0005829">
    <property type="term" value="C:cytosol"/>
    <property type="evidence" value="ECO:0007669"/>
    <property type="project" value="TreeGrafter"/>
</dbReference>
<keyword evidence="6 11" id="KW-0479">Metal-binding</keyword>
<dbReference type="RefSeq" id="WP_354638230.1">
    <property type="nucleotide sequence ID" value="NZ_CP159872.1"/>
</dbReference>
<keyword evidence="12" id="KW-0408">Iron</keyword>
<dbReference type="InterPro" id="IPR036390">
    <property type="entry name" value="WH_DNA-bd_sf"/>
</dbReference>
<reference evidence="13" key="1">
    <citation type="submission" date="2024-06" db="EMBL/GenBank/DDBJ databases">
        <title>The genome sequences of Kitasatospora sp. strain HUAS MG31.</title>
        <authorList>
            <person name="Mo P."/>
        </authorList>
    </citation>
    <scope>NUCLEOTIDE SEQUENCE</scope>
    <source>
        <strain evidence="13">HUAS MG31</strain>
    </source>
</reference>
<keyword evidence="10" id="KW-0804">Transcription</keyword>
<dbReference type="GO" id="GO:0045892">
    <property type="term" value="P:negative regulation of DNA-templated transcription"/>
    <property type="evidence" value="ECO:0007669"/>
    <property type="project" value="TreeGrafter"/>
</dbReference>
<organism evidence="13">
    <name type="scientific">Kitasatospora camelliae</name>
    <dbReference type="NCBI Taxonomy" id="3156397"/>
    <lineage>
        <taxon>Bacteria</taxon>
        <taxon>Bacillati</taxon>
        <taxon>Actinomycetota</taxon>
        <taxon>Actinomycetes</taxon>
        <taxon>Kitasatosporales</taxon>
        <taxon>Streptomycetaceae</taxon>
        <taxon>Kitasatospora</taxon>
    </lineage>
</organism>
<comment type="subunit">
    <text evidence="3">Homodimer.</text>
</comment>
<dbReference type="InterPro" id="IPR002481">
    <property type="entry name" value="FUR"/>
</dbReference>
<comment type="subcellular location">
    <subcellularLocation>
        <location evidence="1">Cytoplasm</location>
    </subcellularLocation>
</comment>
<dbReference type="Pfam" id="PF01475">
    <property type="entry name" value="FUR"/>
    <property type="match status" value="1"/>
</dbReference>
<dbReference type="EMBL" id="CP159872">
    <property type="protein sequence ID" value="XCM78382.1"/>
    <property type="molecule type" value="Genomic_DNA"/>
</dbReference>
<evidence type="ECO:0000256" key="12">
    <source>
        <dbReference type="PIRSR" id="PIRSR602481-2"/>
    </source>
</evidence>
<evidence type="ECO:0000256" key="9">
    <source>
        <dbReference type="ARBA" id="ARBA00023125"/>
    </source>
</evidence>
<feature type="binding site" evidence="12">
    <location>
        <position position="84"/>
    </location>
    <ligand>
        <name>Fe cation</name>
        <dbReference type="ChEBI" id="CHEBI:24875"/>
    </ligand>
</feature>
<dbReference type="InterPro" id="IPR043135">
    <property type="entry name" value="Fur_C"/>
</dbReference>
<proteinExistence type="inferred from homology"/>
<evidence type="ECO:0000256" key="7">
    <source>
        <dbReference type="ARBA" id="ARBA00022833"/>
    </source>
</evidence>
<evidence type="ECO:0000256" key="8">
    <source>
        <dbReference type="ARBA" id="ARBA00023015"/>
    </source>
</evidence>
<feature type="binding site" evidence="11">
    <location>
        <position position="52"/>
    </location>
    <ligand>
        <name>Zn(2+)</name>
        <dbReference type="ChEBI" id="CHEBI:29105"/>
    </ligand>
</feature>
<comment type="cofactor">
    <cofactor evidence="12">
        <name>Mn(2+)</name>
        <dbReference type="ChEBI" id="CHEBI:29035"/>
    </cofactor>
    <cofactor evidence="12">
        <name>Fe(2+)</name>
        <dbReference type="ChEBI" id="CHEBI:29033"/>
    </cofactor>
    <text evidence="12">Binds 1 Mn(2+) or Fe(2+) ion per subunit.</text>
</comment>
<comment type="similarity">
    <text evidence="2">Belongs to the Fur family.</text>
</comment>
<comment type="cofactor">
    <cofactor evidence="11">
        <name>Zn(2+)</name>
        <dbReference type="ChEBI" id="CHEBI:29105"/>
    </cofactor>
    <text evidence="11">Binds 1 zinc ion per subunit.</text>
</comment>
<feature type="binding site" evidence="11">
    <location>
        <position position="92"/>
    </location>
    <ligand>
        <name>Zn(2+)</name>
        <dbReference type="ChEBI" id="CHEBI:29105"/>
    </ligand>
</feature>
<dbReference type="PANTHER" id="PTHR33202">
    <property type="entry name" value="ZINC UPTAKE REGULATION PROTEIN"/>
    <property type="match status" value="1"/>
</dbReference>
<dbReference type="GO" id="GO:0003700">
    <property type="term" value="F:DNA-binding transcription factor activity"/>
    <property type="evidence" value="ECO:0007669"/>
    <property type="project" value="InterPro"/>
</dbReference>
<evidence type="ECO:0000256" key="5">
    <source>
        <dbReference type="ARBA" id="ARBA00022491"/>
    </source>
</evidence>
<keyword evidence="4" id="KW-0963">Cytoplasm</keyword>
<protein>
    <submittedName>
        <fullName evidence="13">Transcriptional repressor</fullName>
    </submittedName>
</protein>
<evidence type="ECO:0000256" key="6">
    <source>
        <dbReference type="ARBA" id="ARBA00022723"/>
    </source>
</evidence>
<feature type="binding site" evidence="12">
    <location>
        <position position="45"/>
    </location>
    <ligand>
        <name>Fe cation</name>
        <dbReference type="ChEBI" id="CHEBI:24875"/>
    </ligand>
</feature>
<dbReference type="KEGG" id="kcm:ABWK59_05305"/>
<dbReference type="GO" id="GO:0008270">
    <property type="term" value="F:zinc ion binding"/>
    <property type="evidence" value="ECO:0007669"/>
    <property type="project" value="TreeGrafter"/>
</dbReference>
<feature type="binding site" evidence="12">
    <location>
        <position position="67"/>
    </location>
    <ligand>
        <name>Fe cation</name>
        <dbReference type="ChEBI" id="CHEBI:24875"/>
    </ligand>
</feature>
<sequence>MATEGTAVGLSTVYRAPASLAAAGLTDAVRDDAGERFFRYRPQSHHRHYLVCRGCGHSQEIDSEQVEAWAARIAEESGFTDVHHTVEPAGACPSCTTHR</sequence>
<dbReference type="InterPro" id="IPR036388">
    <property type="entry name" value="WH-like_DNA-bd_sf"/>
</dbReference>
<dbReference type="SUPFAM" id="SSF46785">
    <property type="entry name" value="Winged helix' DNA-binding domain"/>
    <property type="match status" value="1"/>
</dbReference>
<dbReference type="GO" id="GO:1900376">
    <property type="term" value="P:regulation of secondary metabolite biosynthetic process"/>
    <property type="evidence" value="ECO:0007669"/>
    <property type="project" value="TreeGrafter"/>
</dbReference>
<keyword evidence="8" id="KW-0805">Transcription regulation</keyword>
<dbReference type="PANTHER" id="PTHR33202:SF2">
    <property type="entry name" value="FERRIC UPTAKE REGULATION PROTEIN"/>
    <property type="match status" value="1"/>
</dbReference>
<dbReference type="Gene3D" id="3.30.1490.190">
    <property type="match status" value="1"/>
</dbReference>
<dbReference type="AlphaFoldDB" id="A0AAU8JQ36"/>
<dbReference type="GO" id="GO:0000976">
    <property type="term" value="F:transcription cis-regulatory region binding"/>
    <property type="evidence" value="ECO:0007669"/>
    <property type="project" value="TreeGrafter"/>
</dbReference>
<feature type="binding site" evidence="11">
    <location>
        <position position="95"/>
    </location>
    <ligand>
        <name>Zn(2+)</name>
        <dbReference type="ChEBI" id="CHEBI:29105"/>
    </ligand>
</feature>
<evidence type="ECO:0000256" key="2">
    <source>
        <dbReference type="ARBA" id="ARBA00007957"/>
    </source>
</evidence>
<dbReference type="Gene3D" id="1.10.10.10">
    <property type="entry name" value="Winged helix-like DNA-binding domain superfamily/Winged helix DNA-binding domain"/>
    <property type="match status" value="1"/>
</dbReference>
<gene>
    <name evidence="13" type="ORF">ABWK59_05305</name>
</gene>